<reference evidence="3 4" key="1">
    <citation type="submission" date="2015-01" db="EMBL/GenBank/DDBJ databases">
        <title>The Genome Sequence of Exophiala sideris CBS121828.</title>
        <authorList>
            <consortium name="The Broad Institute Genomics Platform"/>
            <person name="Cuomo C."/>
            <person name="de Hoog S."/>
            <person name="Gorbushina A."/>
            <person name="Stielow B."/>
            <person name="Teixiera M."/>
            <person name="Abouelleil A."/>
            <person name="Chapman S.B."/>
            <person name="Priest M."/>
            <person name="Young S.K."/>
            <person name="Wortman J."/>
            <person name="Nusbaum C."/>
            <person name="Birren B."/>
        </authorList>
    </citation>
    <scope>NUCLEOTIDE SEQUENCE [LARGE SCALE GENOMIC DNA]</scope>
    <source>
        <strain evidence="3 4">CBS 121828</strain>
    </source>
</reference>
<evidence type="ECO:0000313" key="3">
    <source>
        <dbReference type="EMBL" id="KIV83241.1"/>
    </source>
</evidence>
<organism evidence="3 4">
    <name type="scientific">Exophiala sideris</name>
    <dbReference type="NCBI Taxonomy" id="1016849"/>
    <lineage>
        <taxon>Eukaryota</taxon>
        <taxon>Fungi</taxon>
        <taxon>Dikarya</taxon>
        <taxon>Ascomycota</taxon>
        <taxon>Pezizomycotina</taxon>
        <taxon>Eurotiomycetes</taxon>
        <taxon>Chaetothyriomycetidae</taxon>
        <taxon>Chaetothyriales</taxon>
        <taxon>Herpotrichiellaceae</taxon>
        <taxon>Exophiala</taxon>
    </lineage>
</organism>
<protein>
    <recommendedName>
        <fullName evidence="2">AAA+ ATPase domain-containing protein</fullName>
    </recommendedName>
</protein>
<dbReference type="PANTHER" id="PTHR46411:SF3">
    <property type="entry name" value="AAA+ ATPASE DOMAIN-CONTAINING PROTEIN"/>
    <property type="match status" value="1"/>
</dbReference>
<evidence type="ECO:0000259" key="2">
    <source>
        <dbReference type="SMART" id="SM00382"/>
    </source>
</evidence>
<dbReference type="OrthoDB" id="10042665at2759"/>
<dbReference type="PANTHER" id="PTHR46411">
    <property type="entry name" value="FAMILY ATPASE, PUTATIVE-RELATED"/>
    <property type="match status" value="1"/>
</dbReference>
<dbReference type="EMBL" id="KN846952">
    <property type="protein sequence ID" value="KIV83241.1"/>
    <property type="molecule type" value="Genomic_DNA"/>
</dbReference>
<dbReference type="Pfam" id="PF22942">
    <property type="entry name" value="DUF7025"/>
    <property type="match status" value="1"/>
</dbReference>
<dbReference type="Gene3D" id="3.40.50.300">
    <property type="entry name" value="P-loop containing nucleotide triphosphate hydrolases"/>
    <property type="match status" value="1"/>
</dbReference>
<accession>A0A0D1X679</accession>
<dbReference type="InterPro" id="IPR054289">
    <property type="entry name" value="DUF7025"/>
</dbReference>
<dbReference type="InterPro" id="IPR027417">
    <property type="entry name" value="P-loop_NTPase"/>
</dbReference>
<dbReference type="AlphaFoldDB" id="A0A0D1X679"/>
<proteinExistence type="predicted"/>
<dbReference type="SMART" id="SM00382">
    <property type="entry name" value="AAA"/>
    <property type="match status" value="1"/>
</dbReference>
<gene>
    <name evidence="3" type="ORF">PV11_05287</name>
</gene>
<evidence type="ECO:0000313" key="4">
    <source>
        <dbReference type="Proteomes" id="UP000053599"/>
    </source>
</evidence>
<name>A0A0D1X679_9EURO</name>
<dbReference type="SUPFAM" id="SSF52540">
    <property type="entry name" value="P-loop containing nucleoside triphosphate hydrolases"/>
    <property type="match status" value="1"/>
</dbReference>
<sequence>MSTSCMPHKSPQVSAVWQVKMTGHFSEAPDTMEPSKDSTVTKSETTDGEDQQVSVPKVAPGSITEVKALYAKPDERGREHWVTKEPADAVDAAENSETARYAFLVRKRKSYDSRKKYDVDSIIVQSPWLKKSLGVILEGYPGITTNLNRLVFQAPFHPFGHRWNQFAEMLERDDFEEPIAKEHLQLLHDVLFEELKNAIAAKSDLVKNNVIDFEHAWTIFEPGTLIYSVSDGKECVFKLTSSQTAMDQRRGLRFLALNVWAVDWDGTKFGKNEAQLANYEFPGTNAITSLRAYPLEFHPQREQLIKRLTMRGKLFERFAGYHYQAYQGVALGYGRCGMIRHNIESRIIIDCEAHNRFLPNREVELRALPTMNKASASSHIVSNGDEEVDDEDSDLDRFNDENESDFIYTPDSNDDDEGIRSKYRHLEPEELLLAVPYVRGYALKPKLWLWFYVDQIEPIKFAENAFTSLVIPSQEKQLIRAFVQSQVKYKDDFDDVIAGKGRGMIMLLAGPPGVGKTLTAESVAETLKVPLYMMSAGDLGLDQGGIEESLNLVLDMVAKWNAVLLLDEADVFLEARDSHDLERNKMVSIFLRLLEYYSGVLFLTTNRISNIDPAFHSRIHVTVNYPNLSVESRKHIWQTFLGNESAVTDKDIDHLSQVDLNGRQIKNMLKTARMLARSEDGHGREQRGHAVELRHIETVLAIERGASWKSLA</sequence>
<dbReference type="Proteomes" id="UP000053599">
    <property type="component" value="Unassembled WGS sequence"/>
</dbReference>
<dbReference type="InterPro" id="IPR003959">
    <property type="entry name" value="ATPase_AAA_core"/>
</dbReference>
<dbReference type="GO" id="GO:0016887">
    <property type="term" value="F:ATP hydrolysis activity"/>
    <property type="evidence" value="ECO:0007669"/>
    <property type="project" value="InterPro"/>
</dbReference>
<feature type="region of interest" description="Disordered" evidence="1">
    <location>
        <begin position="22"/>
        <end position="57"/>
    </location>
</feature>
<evidence type="ECO:0000256" key="1">
    <source>
        <dbReference type="SAM" id="MobiDB-lite"/>
    </source>
</evidence>
<dbReference type="Pfam" id="PF00004">
    <property type="entry name" value="AAA"/>
    <property type="match status" value="1"/>
</dbReference>
<feature type="domain" description="AAA+ ATPase" evidence="2">
    <location>
        <begin position="502"/>
        <end position="626"/>
    </location>
</feature>
<dbReference type="InterPro" id="IPR003593">
    <property type="entry name" value="AAA+_ATPase"/>
</dbReference>
<dbReference type="STRING" id="1016849.A0A0D1X679"/>
<dbReference type="CDD" id="cd19481">
    <property type="entry name" value="RecA-like_protease"/>
    <property type="match status" value="1"/>
</dbReference>
<dbReference type="GO" id="GO:0005524">
    <property type="term" value="F:ATP binding"/>
    <property type="evidence" value="ECO:0007669"/>
    <property type="project" value="InterPro"/>
</dbReference>